<dbReference type="EMBL" id="WTVG01000080">
    <property type="protein sequence ID" value="NMG26618.1"/>
    <property type="molecule type" value="Genomic_DNA"/>
</dbReference>
<accession>A0ABX1PRW9</accession>
<name>A0ABX1PRW9_9RHOO</name>
<comment type="caution">
    <text evidence="1">The sequence shown here is derived from an EMBL/GenBank/DDBJ whole genome shotgun (WGS) entry which is preliminary data.</text>
</comment>
<reference evidence="1" key="1">
    <citation type="submission" date="2019-12" db="EMBL/GenBank/DDBJ databases">
        <title>Comparative genomics gives insights into the taxonomy of the Azoarcus-Aromatoleum group and reveals separate origins of nif in the plant-associated Azoarcus and non-plant-associated Aromatoleum sub-groups.</title>
        <authorList>
            <person name="Lafos M."/>
            <person name="Maluk M."/>
            <person name="Batista M."/>
            <person name="Junghare M."/>
            <person name="Carmona M."/>
            <person name="Faoro H."/>
            <person name="Cruz L.M."/>
            <person name="Battistoni F."/>
            <person name="De Souza E."/>
            <person name="Pedrosa F."/>
            <person name="Chen W.-M."/>
            <person name="Poole P.S."/>
            <person name="Dixon R.A."/>
            <person name="James E.K."/>
        </authorList>
    </citation>
    <scope>NUCLEOTIDE SEQUENCE</scope>
    <source>
        <strain evidence="1">LuFRes1</strain>
    </source>
</reference>
<evidence type="ECO:0000313" key="2">
    <source>
        <dbReference type="Proteomes" id="UP000615989"/>
    </source>
</evidence>
<dbReference type="Proteomes" id="UP000615989">
    <property type="component" value="Unassembled WGS sequence"/>
</dbReference>
<protein>
    <submittedName>
        <fullName evidence="1">Uncharacterized protein</fullName>
    </submittedName>
</protein>
<gene>
    <name evidence="1" type="ORF">GO606_18265</name>
</gene>
<keyword evidence="2" id="KW-1185">Reference proteome</keyword>
<organism evidence="1 2">
    <name type="scientific">Aromatoleum anaerobium</name>
    <dbReference type="NCBI Taxonomy" id="182180"/>
    <lineage>
        <taxon>Bacteria</taxon>
        <taxon>Pseudomonadati</taxon>
        <taxon>Pseudomonadota</taxon>
        <taxon>Betaproteobacteria</taxon>
        <taxon>Rhodocyclales</taxon>
        <taxon>Rhodocyclaceae</taxon>
        <taxon>Aromatoleum</taxon>
    </lineage>
</organism>
<proteinExistence type="predicted"/>
<dbReference type="RefSeq" id="WP_169119936.1">
    <property type="nucleotide sequence ID" value="NZ_WTVG02000039.1"/>
</dbReference>
<sequence>MAALILPRRFTAQPQGAVEIDPNNRFGVTAIALGGGFACTVNGPVVATVSDGVTKSLLSTGPAYRFPGTNTQATFGSEGAWKPPAPFTVMMAATPSSDSVTAGFATSDDGAATYAGWSLLSTGGASSFKLTLRLGNNGGGGASNRSDFIHSTRITLDRHVFGVVVRAVDAADVILDAVIQTPVRSGTASSVVYTSAEAGFGNRATGITCAGDYEFLLVANRALTVTEWESLADNPWQVLCTTPRRLYFDVGVSGGGALIGALATTETGSDVASLFGAARVAGTLLAQESGSDTAALTGSATSAITGTLAAIESGADAAAVTAVVGVVGALSAAETGADVTAVSGAALVQGALSAAESGADASSMTGDVLVAGALGASETGSDTAGFASSTIATGTLAAVESGADSAALAGVVAVQGALSAAESGADATTIAAAARIQGALAALEAGSDTAAFAGDATPESIGTLAAAEAGTDSASVTGVVLVRGSAAITETDADTAIVVGKVFISGTLAASEAGQDTAAINGLLVAPTISQLTATLTVRAALDARLSSTTALNGRASAKTAINARPRLR</sequence>
<evidence type="ECO:0000313" key="1">
    <source>
        <dbReference type="EMBL" id="NMG26618.1"/>
    </source>
</evidence>